<dbReference type="EMBL" id="GBXM01011455">
    <property type="protein sequence ID" value="JAH97122.1"/>
    <property type="molecule type" value="Transcribed_RNA"/>
</dbReference>
<name>A0A0E9X306_ANGAN</name>
<dbReference type="AlphaFoldDB" id="A0A0E9X306"/>
<proteinExistence type="predicted"/>
<protein>
    <submittedName>
        <fullName evidence="1">Uncharacterized protein</fullName>
    </submittedName>
</protein>
<evidence type="ECO:0000313" key="1">
    <source>
        <dbReference type="EMBL" id="JAH97122.1"/>
    </source>
</evidence>
<accession>A0A0E9X306</accession>
<sequence>MMCFGVFHTAMSYGRLPHQSFVMCGHVAKSCHANDHSHSRPSRAYNGFQLLCSSLLTYLTNSRPWPLCSSASITFHRRSLLFISFYFLQPY</sequence>
<reference evidence="1" key="1">
    <citation type="submission" date="2014-11" db="EMBL/GenBank/DDBJ databases">
        <authorList>
            <person name="Amaro Gonzalez C."/>
        </authorList>
    </citation>
    <scope>NUCLEOTIDE SEQUENCE</scope>
</reference>
<reference evidence="1" key="2">
    <citation type="journal article" date="2015" name="Fish Shellfish Immunol.">
        <title>Early steps in the European eel (Anguilla anguilla)-Vibrio vulnificus interaction in the gills: Role of the RtxA13 toxin.</title>
        <authorList>
            <person name="Callol A."/>
            <person name="Pajuelo D."/>
            <person name="Ebbesson L."/>
            <person name="Teles M."/>
            <person name="MacKenzie S."/>
            <person name="Amaro C."/>
        </authorList>
    </citation>
    <scope>NUCLEOTIDE SEQUENCE</scope>
</reference>
<organism evidence="1">
    <name type="scientific">Anguilla anguilla</name>
    <name type="common">European freshwater eel</name>
    <name type="synonym">Muraena anguilla</name>
    <dbReference type="NCBI Taxonomy" id="7936"/>
    <lineage>
        <taxon>Eukaryota</taxon>
        <taxon>Metazoa</taxon>
        <taxon>Chordata</taxon>
        <taxon>Craniata</taxon>
        <taxon>Vertebrata</taxon>
        <taxon>Euteleostomi</taxon>
        <taxon>Actinopterygii</taxon>
        <taxon>Neopterygii</taxon>
        <taxon>Teleostei</taxon>
        <taxon>Anguilliformes</taxon>
        <taxon>Anguillidae</taxon>
        <taxon>Anguilla</taxon>
    </lineage>
</organism>